<name>A0A7J6NUW1_PEROL</name>
<accession>A0A7J6NUW1</accession>
<evidence type="ECO:0000256" key="2">
    <source>
        <dbReference type="SAM" id="MobiDB-lite"/>
    </source>
</evidence>
<evidence type="ECO:0000256" key="1">
    <source>
        <dbReference type="SAM" id="Coils"/>
    </source>
</evidence>
<proteinExistence type="predicted"/>
<feature type="region of interest" description="Disordered" evidence="2">
    <location>
        <begin position="1"/>
        <end position="71"/>
    </location>
</feature>
<dbReference type="EMBL" id="JABANP010000178">
    <property type="protein sequence ID" value="KAF4687649.1"/>
    <property type="molecule type" value="Genomic_DNA"/>
</dbReference>
<dbReference type="AlphaFoldDB" id="A0A7J6NUW1"/>
<gene>
    <name evidence="3" type="ORF">FOZ60_003619</name>
</gene>
<feature type="compositionally biased region" description="Polar residues" evidence="2">
    <location>
        <begin position="47"/>
        <end position="65"/>
    </location>
</feature>
<comment type="caution">
    <text evidence="3">The sequence shown here is derived from an EMBL/GenBank/DDBJ whole genome shotgun (WGS) entry which is preliminary data.</text>
</comment>
<dbReference type="OrthoDB" id="10477963at2759"/>
<feature type="compositionally biased region" description="Low complexity" evidence="2">
    <location>
        <begin position="217"/>
        <end position="235"/>
    </location>
</feature>
<reference evidence="3 4" key="1">
    <citation type="submission" date="2020-04" db="EMBL/GenBank/DDBJ databases">
        <title>Perkinsus olseni comparative genomics.</title>
        <authorList>
            <person name="Bogema D.R."/>
        </authorList>
    </citation>
    <scope>NUCLEOTIDE SEQUENCE [LARGE SCALE GENOMIC DNA]</scope>
    <source>
        <strain evidence="3">00978-12</strain>
    </source>
</reference>
<feature type="region of interest" description="Disordered" evidence="2">
    <location>
        <begin position="151"/>
        <end position="190"/>
    </location>
</feature>
<dbReference type="Proteomes" id="UP000541610">
    <property type="component" value="Unassembled WGS sequence"/>
</dbReference>
<evidence type="ECO:0000313" key="4">
    <source>
        <dbReference type="Proteomes" id="UP000541610"/>
    </source>
</evidence>
<protein>
    <submittedName>
        <fullName evidence="3">Uncharacterized protein</fullName>
    </submittedName>
</protein>
<sequence>MSRLQRPNKEYTASRTSGKPLNHRVVRPPAGSQGSRFSLRYKRLTGRMQTNKSVPSPRGTTQPSQAGEDALRGVGDVLCEVYEGRISRCRSEMERLEDENNKLRHSLSDASQREVEEDLQAATREWSRAKSLLAWSLNELKSILGEPAGFDARNDNSSAHGHTTAPARGFSEENLRPVVPPGQFSPRDSSSTLVNVAIDVSEKIPWAGSNPGEATPSADDTGGSIDSGSGGSSPSPRTKNLAEIAPADPVSTFQGESSSETGLITVRYPDRVAQSAHHVAVEYPRQRPCCEASPMVLFPRHGEYGFAEVVKVRYPSDVMFTLPRKQLAGDLKPLDTSTETISYPRVPVQNAVVPSRLP</sequence>
<keyword evidence="1" id="KW-0175">Coiled coil</keyword>
<evidence type="ECO:0000313" key="3">
    <source>
        <dbReference type="EMBL" id="KAF4687649.1"/>
    </source>
</evidence>
<feature type="coiled-coil region" evidence="1">
    <location>
        <begin position="79"/>
        <end position="113"/>
    </location>
</feature>
<organism evidence="3 4">
    <name type="scientific">Perkinsus olseni</name>
    <name type="common">Perkinsus atlanticus</name>
    <dbReference type="NCBI Taxonomy" id="32597"/>
    <lineage>
        <taxon>Eukaryota</taxon>
        <taxon>Sar</taxon>
        <taxon>Alveolata</taxon>
        <taxon>Perkinsozoa</taxon>
        <taxon>Perkinsea</taxon>
        <taxon>Perkinsida</taxon>
        <taxon>Perkinsidae</taxon>
        <taxon>Perkinsus</taxon>
    </lineage>
</organism>
<feature type="region of interest" description="Disordered" evidence="2">
    <location>
        <begin position="204"/>
        <end position="240"/>
    </location>
</feature>